<name>A0A0C2TM67_AMAMK</name>
<reference evidence="2 3" key="1">
    <citation type="submission" date="2014-04" db="EMBL/GenBank/DDBJ databases">
        <title>Evolutionary Origins and Diversification of the Mycorrhizal Mutualists.</title>
        <authorList>
            <consortium name="DOE Joint Genome Institute"/>
            <consortium name="Mycorrhizal Genomics Consortium"/>
            <person name="Kohler A."/>
            <person name="Kuo A."/>
            <person name="Nagy L.G."/>
            <person name="Floudas D."/>
            <person name="Copeland A."/>
            <person name="Barry K.W."/>
            <person name="Cichocki N."/>
            <person name="Veneault-Fourrey C."/>
            <person name="LaButti K."/>
            <person name="Lindquist E.A."/>
            <person name="Lipzen A."/>
            <person name="Lundell T."/>
            <person name="Morin E."/>
            <person name="Murat C."/>
            <person name="Riley R."/>
            <person name="Ohm R."/>
            <person name="Sun H."/>
            <person name="Tunlid A."/>
            <person name="Henrissat B."/>
            <person name="Grigoriev I.V."/>
            <person name="Hibbett D.S."/>
            <person name="Martin F."/>
        </authorList>
    </citation>
    <scope>NUCLEOTIDE SEQUENCE [LARGE SCALE GENOMIC DNA]</scope>
    <source>
        <strain evidence="2 3">Koide BX008</strain>
    </source>
</reference>
<dbReference type="STRING" id="946122.A0A0C2TM67"/>
<feature type="compositionally biased region" description="Basic and acidic residues" evidence="1">
    <location>
        <begin position="1"/>
        <end position="27"/>
    </location>
</feature>
<evidence type="ECO:0000313" key="3">
    <source>
        <dbReference type="Proteomes" id="UP000054549"/>
    </source>
</evidence>
<protein>
    <submittedName>
        <fullName evidence="2">Uncharacterized protein</fullName>
    </submittedName>
</protein>
<proteinExistence type="predicted"/>
<feature type="compositionally biased region" description="Polar residues" evidence="1">
    <location>
        <begin position="88"/>
        <end position="104"/>
    </location>
</feature>
<dbReference type="AlphaFoldDB" id="A0A0C2TM67"/>
<accession>A0A0C2TM67</accession>
<evidence type="ECO:0000256" key="1">
    <source>
        <dbReference type="SAM" id="MobiDB-lite"/>
    </source>
</evidence>
<sequence length="295" mass="32029">MLVTCTRERQREEDKKRKKKEKEEAKARERRKSFVGANPPVAFPTSAGPGYPTSPYLGSSPYATPNKPYSDLDRQFGDLDISGRPRTISGNYSSQPYGTTQGPQSRPYAAAGPHISSYANPSPNMRAADVLPNASTGYPASPYSSGKSVDHVAPIARAASPQPYGATTSAYGYPQPPRSRATTPIPGSVPAPAYPQPRSRAPSPMPAYPRSRPVSPMPTPALPSNQPTVPDGFSRPVNAGLTFPPFEPIKIHDMDDFLTRLPKLPMVLQPHDVSHHDWIRLTQVKKFGSGSSIKR</sequence>
<dbReference type="OrthoDB" id="3248421at2759"/>
<gene>
    <name evidence="2" type="ORF">M378DRAFT_158787</name>
</gene>
<dbReference type="InParanoid" id="A0A0C2TM67"/>
<feature type="compositionally biased region" description="Basic and acidic residues" evidence="1">
    <location>
        <begin position="70"/>
        <end position="83"/>
    </location>
</feature>
<feature type="region of interest" description="Disordered" evidence="1">
    <location>
        <begin position="160"/>
        <end position="236"/>
    </location>
</feature>
<evidence type="ECO:0000313" key="2">
    <source>
        <dbReference type="EMBL" id="KIL68249.1"/>
    </source>
</evidence>
<keyword evidence="3" id="KW-1185">Reference proteome</keyword>
<dbReference type="Proteomes" id="UP000054549">
    <property type="component" value="Unassembled WGS sequence"/>
</dbReference>
<organism evidence="2 3">
    <name type="scientific">Amanita muscaria (strain Koide BX008)</name>
    <dbReference type="NCBI Taxonomy" id="946122"/>
    <lineage>
        <taxon>Eukaryota</taxon>
        <taxon>Fungi</taxon>
        <taxon>Dikarya</taxon>
        <taxon>Basidiomycota</taxon>
        <taxon>Agaricomycotina</taxon>
        <taxon>Agaricomycetes</taxon>
        <taxon>Agaricomycetidae</taxon>
        <taxon>Agaricales</taxon>
        <taxon>Pluteineae</taxon>
        <taxon>Amanitaceae</taxon>
        <taxon>Amanita</taxon>
    </lineage>
</organism>
<feature type="region of interest" description="Disordered" evidence="1">
    <location>
        <begin position="1"/>
        <end position="133"/>
    </location>
</feature>
<dbReference type="HOGENOM" id="CLU_943265_0_0_1"/>
<dbReference type="EMBL" id="KN818229">
    <property type="protein sequence ID" value="KIL68249.1"/>
    <property type="molecule type" value="Genomic_DNA"/>
</dbReference>